<evidence type="ECO:0000313" key="2">
    <source>
        <dbReference type="Proteomes" id="UP000000763"/>
    </source>
</evidence>
<sequence length="121" mass="12820">MQCSNKLGRFKSDDKHAVPAAVCAQNGTVSMAGTDSFVGLDAHCRPACTIAVPCVTGTLGSWKSVGKRTVRLVVAGYDVNLTYCYCSCCTLWLSSDSPVKVVYPSNVAAAVLDVPVLKHHK</sequence>
<dbReference type="EMBL" id="AC026758">
    <property type="protein sequence ID" value="AAG13477.1"/>
    <property type="molecule type" value="Genomic_DNA"/>
</dbReference>
<dbReference type="Proteomes" id="UP000000763">
    <property type="component" value="Chromosome 10"/>
</dbReference>
<gene>
    <name evidence="1" type="primary">OSJNBa0015J15.20</name>
</gene>
<proteinExistence type="predicted"/>
<reference evidence="2" key="2">
    <citation type="journal article" date="2008" name="Nucleic Acids Res.">
        <title>The rice annotation project database (RAP-DB): 2008 update.</title>
        <authorList>
            <consortium name="The rice annotation project (RAP)"/>
        </authorList>
    </citation>
    <scope>GENOME REANNOTATION</scope>
    <source>
        <strain evidence="2">cv. Nipponbare</strain>
    </source>
</reference>
<evidence type="ECO:0000313" key="1">
    <source>
        <dbReference type="EMBL" id="AAG13477.1"/>
    </source>
</evidence>
<dbReference type="AlphaFoldDB" id="Q9FWN5"/>
<reference evidence="2" key="1">
    <citation type="journal article" date="2005" name="Nature">
        <title>The map-based sequence of the rice genome.</title>
        <authorList>
            <consortium name="International rice genome sequencing project (IRGSP)"/>
            <person name="Matsumoto T."/>
            <person name="Wu J."/>
            <person name="Kanamori H."/>
            <person name="Katayose Y."/>
            <person name="Fujisawa M."/>
            <person name="Namiki N."/>
            <person name="Mizuno H."/>
            <person name="Yamamoto K."/>
            <person name="Antonio B.A."/>
            <person name="Baba T."/>
            <person name="Sakata K."/>
            <person name="Nagamura Y."/>
            <person name="Aoki H."/>
            <person name="Arikawa K."/>
            <person name="Arita K."/>
            <person name="Bito T."/>
            <person name="Chiden Y."/>
            <person name="Fujitsuka N."/>
            <person name="Fukunaka R."/>
            <person name="Hamada M."/>
            <person name="Harada C."/>
            <person name="Hayashi A."/>
            <person name="Hijishita S."/>
            <person name="Honda M."/>
            <person name="Hosokawa S."/>
            <person name="Ichikawa Y."/>
            <person name="Idonuma A."/>
            <person name="Iijima M."/>
            <person name="Ikeda M."/>
            <person name="Ikeno M."/>
            <person name="Ito K."/>
            <person name="Ito S."/>
            <person name="Ito T."/>
            <person name="Ito Y."/>
            <person name="Ito Y."/>
            <person name="Iwabuchi A."/>
            <person name="Kamiya K."/>
            <person name="Karasawa W."/>
            <person name="Kurita K."/>
            <person name="Katagiri S."/>
            <person name="Kikuta A."/>
            <person name="Kobayashi H."/>
            <person name="Kobayashi N."/>
            <person name="Machita K."/>
            <person name="Maehara T."/>
            <person name="Masukawa M."/>
            <person name="Mizubayashi T."/>
            <person name="Mukai Y."/>
            <person name="Nagasaki H."/>
            <person name="Nagata Y."/>
            <person name="Naito S."/>
            <person name="Nakashima M."/>
            <person name="Nakama Y."/>
            <person name="Nakamichi Y."/>
            <person name="Nakamura M."/>
            <person name="Meguro A."/>
            <person name="Negishi M."/>
            <person name="Ohta I."/>
            <person name="Ohta T."/>
            <person name="Okamoto M."/>
            <person name="Ono N."/>
            <person name="Saji S."/>
            <person name="Sakaguchi M."/>
            <person name="Sakai K."/>
            <person name="Shibata M."/>
            <person name="Shimokawa T."/>
            <person name="Song J."/>
            <person name="Takazaki Y."/>
            <person name="Terasawa K."/>
            <person name="Tsugane M."/>
            <person name="Tsuji K."/>
            <person name="Ueda S."/>
            <person name="Waki K."/>
            <person name="Yamagata H."/>
            <person name="Yamamoto M."/>
            <person name="Yamamoto S."/>
            <person name="Yamane H."/>
            <person name="Yoshiki S."/>
            <person name="Yoshihara R."/>
            <person name="Yukawa K."/>
            <person name="Zhong H."/>
            <person name="Yano M."/>
            <person name="Yuan Q."/>
            <person name="Ouyang S."/>
            <person name="Liu J."/>
            <person name="Jones K.M."/>
            <person name="Gansberger K."/>
            <person name="Moffat K."/>
            <person name="Hill J."/>
            <person name="Bera J."/>
            <person name="Fadrosh D."/>
            <person name="Jin S."/>
            <person name="Johri S."/>
            <person name="Kim M."/>
            <person name="Overton L."/>
            <person name="Reardon M."/>
            <person name="Tsitrin T."/>
            <person name="Vuong H."/>
            <person name="Weaver B."/>
            <person name="Ciecko A."/>
            <person name="Tallon L."/>
            <person name="Jackson J."/>
            <person name="Pai G."/>
            <person name="Aken S.V."/>
            <person name="Utterback T."/>
            <person name="Reidmuller S."/>
            <person name="Feldblyum T."/>
            <person name="Hsiao J."/>
            <person name="Zismann V."/>
            <person name="Iobst S."/>
            <person name="de Vazeille A.R."/>
            <person name="Buell C.R."/>
            <person name="Ying K."/>
            <person name="Li Y."/>
            <person name="Lu T."/>
            <person name="Huang Y."/>
            <person name="Zhao Q."/>
            <person name="Feng Q."/>
            <person name="Zhang L."/>
            <person name="Zhu J."/>
            <person name="Weng Q."/>
            <person name="Mu J."/>
            <person name="Lu Y."/>
            <person name="Fan D."/>
            <person name="Liu Y."/>
            <person name="Guan J."/>
            <person name="Zhang Y."/>
            <person name="Yu S."/>
            <person name="Liu X."/>
            <person name="Zhang Y."/>
            <person name="Hong G."/>
            <person name="Han B."/>
            <person name="Choisne N."/>
            <person name="Demange N."/>
            <person name="Orjeda G."/>
            <person name="Samain S."/>
            <person name="Cattolico L."/>
            <person name="Pelletier E."/>
            <person name="Couloux A."/>
            <person name="Segurens B."/>
            <person name="Wincker P."/>
            <person name="D'Hont A."/>
            <person name="Scarpelli C."/>
            <person name="Weissenbach J."/>
            <person name="Salanoubat M."/>
            <person name="Quetier F."/>
            <person name="Yu Y."/>
            <person name="Kim H.R."/>
            <person name="Rambo T."/>
            <person name="Currie J."/>
            <person name="Collura K."/>
            <person name="Luo M."/>
            <person name="Yang T."/>
            <person name="Ammiraju J.S.S."/>
            <person name="Engler F."/>
            <person name="Soderlund C."/>
            <person name="Wing R.A."/>
            <person name="Palmer L.E."/>
            <person name="de la Bastide M."/>
            <person name="Spiegel L."/>
            <person name="Nascimento L."/>
            <person name="Zutavern T."/>
            <person name="O'Shaughnessy A."/>
            <person name="Dike S."/>
            <person name="Dedhia N."/>
            <person name="Preston R."/>
            <person name="Balija V."/>
            <person name="McCombie W.R."/>
            <person name="Chow T."/>
            <person name="Chen H."/>
            <person name="Chung M."/>
            <person name="Chen C."/>
            <person name="Shaw J."/>
            <person name="Wu H."/>
            <person name="Hsiao K."/>
            <person name="Chao Y."/>
            <person name="Chu M."/>
            <person name="Cheng C."/>
            <person name="Hour A."/>
            <person name="Lee P."/>
            <person name="Lin S."/>
            <person name="Lin Y."/>
            <person name="Liou J."/>
            <person name="Liu S."/>
            <person name="Hsing Y."/>
            <person name="Raghuvanshi S."/>
            <person name="Mohanty A."/>
            <person name="Bharti A.K."/>
            <person name="Gaur A."/>
            <person name="Gupta V."/>
            <person name="Kumar D."/>
            <person name="Ravi V."/>
            <person name="Vij S."/>
            <person name="Kapur A."/>
            <person name="Khurana P."/>
            <person name="Khurana P."/>
            <person name="Khurana J.P."/>
            <person name="Tyagi A.K."/>
            <person name="Gaikwad K."/>
            <person name="Singh A."/>
            <person name="Dalal V."/>
            <person name="Srivastava S."/>
            <person name="Dixit A."/>
            <person name="Pal A.K."/>
            <person name="Ghazi I.A."/>
            <person name="Yadav M."/>
            <person name="Pandit A."/>
            <person name="Bhargava A."/>
            <person name="Sureshbabu K."/>
            <person name="Batra K."/>
            <person name="Sharma T.R."/>
            <person name="Mohapatra T."/>
            <person name="Singh N.K."/>
            <person name="Messing J."/>
            <person name="Nelson A.B."/>
            <person name="Fuks G."/>
            <person name="Kavchok S."/>
            <person name="Keizer G."/>
            <person name="Linton E."/>
            <person name="Llaca V."/>
            <person name="Song R."/>
            <person name="Tanyolac B."/>
            <person name="Young S."/>
            <person name="Ho-Il K."/>
            <person name="Hahn J.H."/>
            <person name="Sangsakoo G."/>
            <person name="Vanavichit A."/>
            <person name="de Mattos Luiz.A.T."/>
            <person name="Zimmer P.D."/>
            <person name="Malone G."/>
            <person name="Dellagostin O."/>
            <person name="de Oliveira A.C."/>
            <person name="Bevan M."/>
            <person name="Bancroft I."/>
            <person name="Minx P."/>
            <person name="Cordum H."/>
            <person name="Wilson R."/>
            <person name="Cheng Z."/>
            <person name="Jin W."/>
            <person name="Jiang J."/>
            <person name="Leong S.A."/>
            <person name="Iwama H."/>
            <person name="Gojobori T."/>
            <person name="Itoh T."/>
            <person name="Niimura Y."/>
            <person name="Fujii Y."/>
            <person name="Habara T."/>
            <person name="Sakai H."/>
            <person name="Sato Y."/>
            <person name="Wilson G."/>
            <person name="Kumar K."/>
            <person name="McCouch S."/>
            <person name="Juretic N."/>
            <person name="Hoen D."/>
            <person name="Wright S."/>
            <person name="Bruskiewich R."/>
            <person name="Bureau T."/>
            <person name="Miyao A."/>
            <person name="Hirochika H."/>
            <person name="Nishikawa T."/>
            <person name="Kadowaki K."/>
            <person name="Sugiura M."/>
            <person name="Burr B."/>
            <person name="Sasaki T."/>
        </authorList>
    </citation>
    <scope>NUCLEOTIDE SEQUENCE [LARGE SCALE GENOMIC DNA]</scope>
    <source>
        <strain evidence="2">cv. Nipponbare</strain>
    </source>
</reference>
<accession>Q9FWN5</accession>
<protein>
    <submittedName>
        <fullName evidence="1">Uncharacterized protein</fullName>
    </submittedName>
</protein>
<name>Q9FWN5_ORYSJ</name>
<organism evidence="1 2">
    <name type="scientific">Oryza sativa subsp. japonica</name>
    <name type="common">Rice</name>
    <dbReference type="NCBI Taxonomy" id="39947"/>
    <lineage>
        <taxon>Eukaryota</taxon>
        <taxon>Viridiplantae</taxon>
        <taxon>Streptophyta</taxon>
        <taxon>Embryophyta</taxon>
        <taxon>Tracheophyta</taxon>
        <taxon>Spermatophyta</taxon>
        <taxon>Magnoliopsida</taxon>
        <taxon>Liliopsida</taxon>
        <taxon>Poales</taxon>
        <taxon>Poaceae</taxon>
        <taxon>BOP clade</taxon>
        <taxon>Oryzoideae</taxon>
        <taxon>Oryzeae</taxon>
        <taxon>Oryzinae</taxon>
        <taxon>Oryza</taxon>
        <taxon>Oryza sativa</taxon>
    </lineage>
</organism>